<dbReference type="SUPFAM" id="SSF55729">
    <property type="entry name" value="Acyl-CoA N-acyltransferases (Nat)"/>
    <property type="match status" value="1"/>
</dbReference>
<evidence type="ECO:0000313" key="5">
    <source>
        <dbReference type="Proteomes" id="UP000313849"/>
    </source>
</evidence>
<name>A0A5C5BEZ7_9MICO</name>
<gene>
    <name evidence="4" type="ORF">FH969_05700</name>
</gene>
<protein>
    <submittedName>
        <fullName evidence="4">N-acetyltransferase family protein</fullName>
    </submittedName>
</protein>
<dbReference type="GO" id="GO:0016747">
    <property type="term" value="F:acyltransferase activity, transferring groups other than amino-acyl groups"/>
    <property type="evidence" value="ECO:0007669"/>
    <property type="project" value="InterPro"/>
</dbReference>
<evidence type="ECO:0000256" key="1">
    <source>
        <dbReference type="ARBA" id="ARBA00022679"/>
    </source>
</evidence>
<organism evidence="4 5">
    <name type="scientific">Miniimonas arenae</name>
    <dbReference type="NCBI Taxonomy" id="676201"/>
    <lineage>
        <taxon>Bacteria</taxon>
        <taxon>Bacillati</taxon>
        <taxon>Actinomycetota</taxon>
        <taxon>Actinomycetes</taxon>
        <taxon>Micrococcales</taxon>
        <taxon>Beutenbergiaceae</taxon>
        <taxon>Miniimonas</taxon>
    </lineage>
</organism>
<dbReference type="OrthoDB" id="3173333at2"/>
<dbReference type="PANTHER" id="PTHR43072">
    <property type="entry name" value="N-ACETYLTRANSFERASE"/>
    <property type="match status" value="1"/>
</dbReference>
<evidence type="ECO:0000256" key="2">
    <source>
        <dbReference type="ARBA" id="ARBA00023315"/>
    </source>
</evidence>
<sequence length="174" mass="19288">MSATTAGVRLAPLNATHWDQVHAIYAAGIATGHATFSDTPPTWQKFDTDKLPLLRTVALDDAERVIGWLACTPHSRRLVFVGVLEVSVYVHPDHRRQGVGRALLQNLVVESEQAGFWTLQSSVFPENTASIRLHEEAGFRTVGVRERVGKMTHGPMAGVWRDLVLLERRSDVVD</sequence>
<comment type="caution">
    <text evidence="4">The sequence shown here is derived from an EMBL/GenBank/DDBJ whole genome shotgun (WGS) entry which is preliminary data.</text>
</comment>
<proteinExistence type="predicted"/>
<reference evidence="4 5" key="1">
    <citation type="submission" date="2019-06" db="EMBL/GenBank/DDBJ databases">
        <title>Draft genome sequence of Miniimonas arenae KCTC 19750T isolated from sea sand.</title>
        <authorList>
            <person name="Park S.-J."/>
        </authorList>
    </citation>
    <scope>NUCLEOTIDE SEQUENCE [LARGE SCALE GENOMIC DNA]</scope>
    <source>
        <strain evidence="4 5">KCTC 19750</strain>
    </source>
</reference>
<accession>A0A5C5BEZ7</accession>
<feature type="domain" description="N-acetyltransferase" evidence="3">
    <location>
        <begin position="8"/>
        <end position="161"/>
    </location>
</feature>
<keyword evidence="1 4" id="KW-0808">Transferase</keyword>
<dbReference type="Pfam" id="PF00583">
    <property type="entry name" value="Acetyltransf_1"/>
    <property type="match status" value="1"/>
</dbReference>
<keyword evidence="2" id="KW-0012">Acyltransferase</keyword>
<dbReference type="InterPro" id="IPR016181">
    <property type="entry name" value="Acyl_CoA_acyltransferase"/>
</dbReference>
<dbReference type="Gene3D" id="3.40.630.30">
    <property type="match status" value="1"/>
</dbReference>
<dbReference type="InterPro" id="IPR000182">
    <property type="entry name" value="GNAT_dom"/>
</dbReference>
<dbReference type="Proteomes" id="UP000313849">
    <property type="component" value="Unassembled WGS sequence"/>
</dbReference>
<dbReference type="CDD" id="cd04301">
    <property type="entry name" value="NAT_SF"/>
    <property type="match status" value="1"/>
</dbReference>
<dbReference type="AlphaFoldDB" id="A0A5C5BEZ7"/>
<dbReference type="PANTHER" id="PTHR43072:SF23">
    <property type="entry name" value="UPF0039 PROTEIN C11D3.02C"/>
    <property type="match status" value="1"/>
</dbReference>
<keyword evidence="5" id="KW-1185">Reference proteome</keyword>
<evidence type="ECO:0000313" key="4">
    <source>
        <dbReference type="EMBL" id="TNU75791.1"/>
    </source>
</evidence>
<dbReference type="EMBL" id="VENP01000015">
    <property type="protein sequence ID" value="TNU75791.1"/>
    <property type="molecule type" value="Genomic_DNA"/>
</dbReference>
<dbReference type="PROSITE" id="PS51186">
    <property type="entry name" value="GNAT"/>
    <property type="match status" value="1"/>
</dbReference>
<evidence type="ECO:0000259" key="3">
    <source>
        <dbReference type="PROSITE" id="PS51186"/>
    </source>
</evidence>
<dbReference type="RefSeq" id="WP_108720224.1">
    <property type="nucleotide sequence ID" value="NZ_VENP01000015.1"/>
</dbReference>